<sequence>MLKHISRSHSGGGSGLSSGSITKSTVHPHTRRGSGTLGSKPNIQDYDEDDDDDGDGHERKRRDNNNEKIQELLSLIPQTYFEEDESIKKEGSSIDDLSGGASGGGGFGVTSGVKASGTKDGKPNKGQILTKSLDYMKDLQQAIDQNNQEEVQLLMKLELLKRKKHIIPSNTPIKLGHTSGQLALGKIGVGSGELVEEYFKTIIISSAHTKRGIQ</sequence>
<dbReference type="InterPro" id="IPR011598">
    <property type="entry name" value="bHLH_dom"/>
</dbReference>
<dbReference type="GeneID" id="66117504"/>
<dbReference type="PROSITE" id="PS50888">
    <property type="entry name" value="BHLH"/>
    <property type="match status" value="1"/>
</dbReference>
<feature type="domain" description="BHLH" evidence="2">
    <location>
        <begin position="49"/>
        <end position="139"/>
    </location>
</feature>
<gene>
    <name evidence="3" type="ORF">KQ657_004130</name>
</gene>
<dbReference type="SUPFAM" id="SSF47459">
    <property type="entry name" value="HLH, helix-loop-helix DNA-binding domain"/>
    <property type="match status" value="1"/>
</dbReference>
<dbReference type="Pfam" id="PF00010">
    <property type="entry name" value="HLH"/>
    <property type="match status" value="1"/>
</dbReference>
<feature type="compositionally biased region" description="Acidic residues" evidence="1">
    <location>
        <begin position="45"/>
        <end position="55"/>
    </location>
</feature>
<feature type="compositionally biased region" description="Basic and acidic residues" evidence="1">
    <location>
        <begin position="56"/>
        <end position="70"/>
    </location>
</feature>
<comment type="caution">
    <text evidence="3">The sequence shown here is derived from an EMBL/GenBank/DDBJ whole genome shotgun (WGS) entry which is preliminary data.</text>
</comment>
<keyword evidence="4" id="KW-1185">Reference proteome</keyword>
<evidence type="ECO:0000313" key="3">
    <source>
        <dbReference type="EMBL" id="KAG7195017.1"/>
    </source>
</evidence>
<dbReference type="EMBL" id="JAHMUF010000005">
    <property type="protein sequence ID" value="KAG7195017.1"/>
    <property type="molecule type" value="Genomic_DNA"/>
</dbReference>
<dbReference type="GO" id="GO:0046983">
    <property type="term" value="F:protein dimerization activity"/>
    <property type="evidence" value="ECO:0007669"/>
    <property type="project" value="InterPro"/>
</dbReference>
<evidence type="ECO:0000259" key="2">
    <source>
        <dbReference type="PROSITE" id="PS50888"/>
    </source>
</evidence>
<protein>
    <recommendedName>
        <fullName evidence="2">BHLH domain-containing protein</fullName>
    </recommendedName>
</protein>
<dbReference type="OrthoDB" id="690068at2759"/>
<dbReference type="RefSeq" id="XP_043050564.1">
    <property type="nucleotide sequence ID" value="XM_043194813.1"/>
</dbReference>
<evidence type="ECO:0000313" key="4">
    <source>
        <dbReference type="Proteomes" id="UP000790833"/>
    </source>
</evidence>
<dbReference type="Proteomes" id="UP000790833">
    <property type="component" value="Unassembled WGS sequence"/>
</dbReference>
<dbReference type="InterPro" id="IPR036638">
    <property type="entry name" value="HLH_DNA-bd_sf"/>
</dbReference>
<dbReference type="Gene3D" id="4.10.280.10">
    <property type="entry name" value="Helix-loop-helix DNA-binding domain"/>
    <property type="match status" value="1"/>
</dbReference>
<feature type="region of interest" description="Disordered" evidence="1">
    <location>
        <begin position="1"/>
        <end position="70"/>
    </location>
</feature>
<feature type="region of interest" description="Disordered" evidence="1">
    <location>
        <begin position="86"/>
        <end position="105"/>
    </location>
</feature>
<dbReference type="SMART" id="SM00353">
    <property type="entry name" value="HLH"/>
    <property type="match status" value="1"/>
</dbReference>
<reference evidence="3" key="1">
    <citation type="submission" date="2021-03" db="EMBL/GenBank/DDBJ databases">
        <authorList>
            <person name="Palmer J.M."/>
        </authorList>
    </citation>
    <scope>NUCLEOTIDE SEQUENCE</scope>
    <source>
        <strain evidence="3">ARV_011</strain>
    </source>
</reference>
<accession>A0A9P8AKD1</accession>
<organism evidence="3 4">
    <name type="scientific">Scheffersomyces spartinae</name>
    <dbReference type="NCBI Taxonomy" id="45513"/>
    <lineage>
        <taxon>Eukaryota</taxon>
        <taxon>Fungi</taxon>
        <taxon>Dikarya</taxon>
        <taxon>Ascomycota</taxon>
        <taxon>Saccharomycotina</taxon>
        <taxon>Pichiomycetes</taxon>
        <taxon>Debaryomycetaceae</taxon>
        <taxon>Scheffersomyces</taxon>
    </lineage>
</organism>
<proteinExistence type="predicted"/>
<name>A0A9P8AKD1_9ASCO</name>
<dbReference type="AlphaFoldDB" id="A0A9P8AKD1"/>
<evidence type="ECO:0000256" key="1">
    <source>
        <dbReference type="SAM" id="MobiDB-lite"/>
    </source>
</evidence>